<gene>
    <name evidence="4" type="ORF">SAMN05216216_10592</name>
</gene>
<evidence type="ECO:0000256" key="1">
    <source>
        <dbReference type="ARBA" id="ARBA00022801"/>
    </source>
</evidence>
<dbReference type="GO" id="GO:0050118">
    <property type="term" value="F:N-acetyldiaminopimelate deacetylase activity"/>
    <property type="evidence" value="ECO:0007669"/>
    <property type="project" value="UniProtKB-ARBA"/>
</dbReference>
<dbReference type="NCBIfam" id="TIGR01891">
    <property type="entry name" value="amidohydrolases"/>
    <property type="match status" value="1"/>
</dbReference>
<keyword evidence="1 4" id="KW-0378">Hydrolase</keyword>
<keyword evidence="2" id="KW-0479">Metal-binding</keyword>
<organism evidence="4 5">
    <name type="scientific">Lacicoccus qingdaonensis</name>
    <dbReference type="NCBI Taxonomy" id="576118"/>
    <lineage>
        <taxon>Bacteria</taxon>
        <taxon>Bacillati</taxon>
        <taxon>Bacillota</taxon>
        <taxon>Bacilli</taxon>
        <taxon>Bacillales</taxon>
        <taxon>Salinicoccaceae</taxon>
        <taxon>Lacicoccus</taxon>
    </lineage>
</organism>
<feature type="binding site" evidence="2">
    <location>
        <position position="167"/>
    </location>
    <ligand>
        <name>Mn(2+)</name>
        <dbReference type="ChEBI" id="CHEBI:29035"/>
        <label>2</label>
    </ligand>
</feature>
<dbReference type="PIRSF" id="PIRSF005962">
    <property type="entry name" value="Pept_M20D_amidohydro"/>
    <property type="match status" value="1"/>
</dbReference>
<dbReference type="Pfam" id="PF07687">
    <property type="entry name" value="M20_dimer"/>
    <property type="match status" value="1"/>
</dbReference>
<proteinExistence type="predicted"/>
<dbReference type="RefSeq" id="WP_092985214.1">
    <property type="nucleotide sequence ID" value="NZ_FNFY01000005.1"/>
</dbReference>
<dbReference type="InterPro" id="IPR002933">
    <property type="entry name" value="Peptidase_M20"/>
</dbReference>
<evidence type="ECO:0000313" key="5">
    <source>
        <dbReference type="Proteomes" id="UP000199008"/>
    </source>
</evidence>
<dbReference type="Proteomes" id="UP000199008">
    <property type="component" value="Unassembled WGS sequence"/>
</dbReference>
<accession>A0A1G9D8E5</accession>
<dbReference type="InterPro" id="IPR017439">
    <property type="entry name" value="Amidohydrolase"/>
</dbReference>
<dbReference type="EMBL" id="FNFY01000005">
    <property type="protein sequence ID" value="SDK60143.1"/>
    <property type="molecule type" value="Genomic_DNA"/>
</dbReference>
<dbReference type="SUPFAM" id="SSF55031">
    <property type="entry name" value="Bacterial exopeptidase dimerisation domain"/>
    <property type="match status" value="1"/>
</dbReference>
<dbReference type="InterPro" id="IPR011650">
    <property type="entry name" value="Peptidase_M20_dimer"/>
</dbReference>
<feature type="binding site" evidence="2">
    <location>
        <position position="142"/>
    </location>
    <ligand>
        <name>Mn(2+)</name>
        <dbReference type="ChEBI" id="CHEBI:29035"/>
        <label>2</label>
    </ligand>
</feature>
<dbReference type="OrthoDB" id="2985724at2"/>
<reference evidence="5" key="1">
    <citation type="submission" date="2016-10" db="EMBL/GenBank/DDBJ databases">
        <authorList>
            <person name="Varghese N."/>
            <person name="Submissions S."/>
        </authorList>
    </citation>
    <scope>NUCLEOTIDE SEQUENCE [LARGE SCALE GENOMIC DNA]</scope>
    <source>
        <strain evidence="5">CGMCC 1.8895</strain>
    </source>
</reference>
<dbReference type="PANTHER" id="PTHR11014">
    <property type="entry name" value="PEPTIDASE M20 FAMILY MEMBER"/>
    <property type="match status" value="1"/>
</dbReference>
<sequence>MSITEKLFSRLEEKEGRMIEIRRYLHENPELSFKEEKTAQYIADFYKDKDVKVTTGIEGENGIVVEINGRNPGRTIGLRADFDALPITEETDVPFKSKNDGVMHACGHDGHTAYLLTLGETLIELKDEWDGTIKLIHQHAEEVPPGGAKSIVASGILDDLDEVYGIHLFPMYETGEVGLVEGNAMAGRSNFNLHIQGSGGHGAMPETTIDPIVAGSHFVTQVQSIVSRRMNPKHTTVVSVTAFEAPGGQNVIQDKVTLRGTVRYMEEENKVPIHDEMVKILNGLETAFGVTCELDYIYDSPVLYNDPEKTQAAEDILKNSKGGHISNIAHHDPSSGSEDFSYYLQKTPGTFINVGAKPDGVENAYINHHPKFDINEKSLLISAKVLGEVALSRLENE</sequence>
<dbReference type="GO" id="GO:0019877">
    <property type="term" value="P:diaminopimelate biosynthetic process"/>
    <property type="evidence" value="ECO:0007669"/>
    <property type="project" value="UniProtKB-ARBA"/>
</dbReference>
<keyword evidence="2" id="KW-0464">Manganese</keyword>
<name>A0A1G9D8E5_9BACL</name>
<comment type="cofactor">
    <cofactor evidence="2">
        <name>Mn(2+)</name>
        <dbReference type="ChEBI" id="CHEBI:29035"/>
    </cofactor>
    <text evidence="2">The Mn(2+) ion enhances activity.</text>
</comment>
<dbReference type="FunFam" id="3.30.70.360:FF:000001">
    <property type="entry name" value="N-acetyldiaminopimelate deacetylase"/>
    <property type="match status" value="1"/>
</dbReference>
<dbReference type="SUPFAM" id="SSF53187">
    <property type="entry name" value="Zn-dependent exopeptidases"/>
    <property type="match status" value="1"/>
</dbReference>
<feature type="binding site" evidence="2">
    <location>
        <position position="368"/>
    </location>
    <ligand>
        <name>Mn(2+)</name>
        <dbReference type="ChEBI" id="CHEBI:29035"/>
        <label>2</label>
    </ligand>
</feature>
<dbReference type="STRING" id="576118.SAMN05216216_10592"/>
<evidence type="ECO:0000256" key="2">
    <source>
        <dbReference type="PIRSR" id="PIRSR005962-1"/>
    </source>
</evidence>
<dbReference type="PANTHER" id="PTHR11014:SF63">
    <property type="entry name" value="METALLOPEPTIDASE, PUTATIVE (AFU_ORTHOLOGUE AFUA_6G09600)-RELATED"/>
    <property type="match status" value="1"/>
</dbReference>
<evidence type="ECO:0000313" key="4">
    <source>
        <dbReference type="EMBL" id="SDK60143.1"/>
    </source>
</evidence>
<feature type="domain" description="Peptidase M20 dimerisation" evidence="3">
    <location>
        <begin position="187"/>
        <end position="282"/>
    </location>
</feature>
<feature type="binding site" evidence="2">
    <location>
        <position position="108"/>
    </location>
    <ligand>
        <name>Mn(2+)</name>
        <dbReference type="ChEBI" id="CHEBI:29035"/>
        <label>2</label>
    </ligand>
</feature>
<protein>
    <submittedName>
        <fullName evidence="4">Amidohydrolase</fullName>
    </submittedName>
</protein>
<dbReference type="Gene3D" id="3.40.630.10">
    <property type="entry name" value="Zn peptidases"/>
    <property type="match status" value="1"/>
</dbReference>
<keyword evidence="5" id="KW-1185">Reference proteome</keyword>
<dbReference type="InterPro" id="IPR036264">
    <property type="entry name" value="Bact_exopeptidase_dim_dom"/>
</dbReference>
<dbReference type="Pfam" id="PF01546">
    <property type="entry name" value="Peptidase_M20"/>
    <property type="match status" value="1"/>
</dbReference>
<evidence type="ECO:0000259" key="3">
    <source>
        <dbReference type="Pfam" id="PF07687"/>
    </source>
</evidence>
<dbReference type="AlphaFoldDB" id="A0A1G9D8E5"/>
<dbReference type="Gene3D" id="3.30.70.360">
    <property type="match status" value="1"/>
</dbReference>
<dbReference type="GO" id="GO:0046872">
    <property type="term" value="F:metal ion binding"/>
    <property type="evidence" value="ECO:0007669"/>
    <property type="project" value="UniProtKB-KW"/>
</dbReference>
<feature type="binding site" evidence="2">
    <location>
        <position position="106"/>
    </location>
    <ligand>
        <name>Mn(2+)</name>
        <dbReference type="ChEBI" id="CHEBI:29035"/>
        <label>2</label>
    </ligand>
</feature>